<gene>
    <name evidence="1" type="ORF">EH198_17855</name>
</gene>
<accession>A0A3N9P4E7</accession>
<comment type="caution">
    <text evidence="1">The sequence shown here is derived from an EMBL/GenBank/DDBJ whole genome shotgun (WGS) entry which is preliminary data.</text>
</comment>
<dbReference type="Proteomes" id="UP000282529">
    <property type="component" value="Unassembled WGS sequence"/>
</dbReference>
<proteinExistence type="predicted"/>
<evidence type="ECO:0000313" key="2">
    <source>
        <dbReference type="Proteomes" id="UP000282529"/>
    </source>
</evidence>
<reference evidence="1 2" key="1">
    <citation type="submission" date="2018-11" db="EMBL/GenBank/DDBJ databases">
        <title>Genome sequence of strain 7197.</title>
        <authorList>
            <person name="Gao J."/>
            <person name="Sun J."/>
        </authorList>
    </citation>
    <scope>NUCLEOTIDE SEQUENCE [LARGE SCALE GENOMIC DNA]</scope>
    <source>
        <strain evidence="1 2">7197</strain>
    </source>
</reference>
<name>A0A3N9P4E7_9BACL</name>
<dbReference type="OrthoDB" id="9935165at2"/>
<dbReference type="AlphaFoldDB" id="A0A3N9P4E7"/>
<dbReference type="EMBL" id="RQPI01000011">
    <property type="protein sequence ID" value="RQW09944.1"/>
    <property type="molecule type" value="Genomic_DNA"/>
</dbReference>
<organism evidence="1 2">
    <name type="scientific">Paenibacillus rhizophilus</name>
    <dbReference type="NCBI Taxonomy" id="1850366"/>
    <lineage>
        <taxon>Bacteria</taxon>
        <taxon>Bacillati</taxon>
        <taxon>Bacillota</taxon>
        <taxon>Bacilli</taxon>
        <taxon>Bacillales</taxon>
        <taxon>Paenibacillaceae</taxon>
        <taxon>Paenibacillus</taxon>
    </lineage>
</organism>
<sequence>MNQALLEVSKPINLSQIDILEIRTVLNGFGRAELLRTAGDYAIRAAYRKQPCPATPSEVLEMTDSELRKFIFETDYPGYKW</sequence>
<keyword evidence="2" id="KW-1185">Reference proteome</keyword>
<evidence type="ECO:0000313" key="1">
    <source>
        <dbReference type="EMBL" id="RQW09944.1"/>
    </source>
</evidence>
<dbReference type="RefSeq" id="WP_124696865.1">
    <property type="nucleotide sequence ID" value="NZ_JBHUFE010000041.1"/>
</dbReference>
<protein>
    <submittedName>
        <fullName evidence="1">Uncharacterized protein</fullName>
    </submittedName>
</protein>